<proteinExistence type="predicted"/>
<organism evidence="1 2">
    <name type="scientific">Citrobacter bitternis</name>
    <dbReference type="NCBI Taxonomy" id="1585982"/>
    <lineage>
        <taxon>Bacteria</taxon>
        <taxon>Pseudomonadati</taxon>
        <taxon>Pseudomonadota</taxon>
        <taxon>Gammaproteobacteria</taxon>
        <taxon>Enterobacterales</taxon>
        <taxon>Enterobacteriaceae</taxon>
        <taxon>Citrobacter</taxon>
    </lineage>
</organism>
<sequence length="59" mass="6848">MMRPKITPEEIALLVEDLDMLGEQNLVGIEAYEALYLLEMRRQTAKLNDIKRALEAEEE</sequence>
<evidence type="ECO:0000313" key="2">
    <source>
        <dbReference type="Proteomes" id="UP001596169"/>
    </source>
</evidence>
<accession>A0ABW1PVY1</accession>
<evidence type="ECO:0000313" key="1">
    <source>
        <dbReference type="EMBL" id="MFC6120390.1"/>
    </source>
</evidence>
<reference evidence="2" key="1">
    <citation type="journal article" date="2019" name="Int. J. Syst. Evol. Microbiol.">
        <title>The Global Catalogue of Microorganisms (GCM) 10K type strain sequencing project: providing services to taxonomists for standard genome sequencing and annotation.</title>
        <authorList>
            <consortium name="The Broad Institute Genomics Platform"/>
            <consortium name="The Broad Institute Genome Sequencing Center for Infectious Disease"/>
            <person name="Wu L."/>
            <person name="Ma J."/>
        </authorList>
    </citation>
    <scope>NUCLEOTIDE SEQUENCE [LARGE SCALE GENOMIC DNA]</scope>
    <source>
        <strain evidence="2">JCM30009</strain>
    </source>
</reference>
<protein>
    <submittedName>
        <fullName evidence="1">Uncharacterized protein</fullName>
    </submittedName>
</protein>
<dbReference type="RefSeq" id="WP_125124603.1">
    <property type="nucleotide sequence ID" value="NZ_JBHSRG010000004.1"/>
</dbReference>
<gene>
    <name evidence="1" type="ORF">ACFPZP_04880</name>
</gene>
<name>A0ABW1PVY1_9ENTR</name>
<dbReference type="Proteomes" id="UP001596169">
    <property type="component" value="Unassembled WGS sequence"/>
</dbReference>
<comment type="caution">
    <text evidence="1">The sequence shown here is derived from an EMBL/GenBank/DDBJ whole genome shotgun (WGS) entry which is preliminary data.</text>
</comment>
<dbReference type="EMBL" id="JBHSRG010000004">
    <property type="protein sequence ID" value="MFC6120390.1"/>
    <property type="molecule type" value="Genomic_DNA"/>
</dbReference>
<keyword evidence="2" id="KW-1185">Reference proteome</keyword>